<evidence type="ECO:0000313" key="1">
    <source>
        <dbReference type="EMBL" id="KAF6843309.1"/>
    </source>
</evidence>
<evidence type="ECO:0000313" key="2">
    <source>
        <dbReference type="Proteomes" id="UP000639643"/>
    </source>
</evidence>
<accession>A0A8H6NVQ0</accession>
<comment type="caution">
    <text evidence="1">The sequence shown here is derived from an EMBL/GenBank/DDBJ whole genome shotgun (WGS) entry which is preliminary data.</text>
</comment>
<protein>
    <submittedName>
        <fullName evidence="1">Uncharacterized protein</fullName>
    </submittedName>
</protein>
<dbReference type="AlphaFoldDB" id="A0A8H6NVQ0"/>
<reference evidence="1" key="1">
    <citation type="journal article" date="2020" name="Phytopathology">
        <title>Genome Sequence Resources of Colletotrichum truncatum, C. plurivorum, C. musicola, and C. sojae: Four Species Pathogenic to Soybean (Glycine max).</title>
        <authorList>
            <person name="Rogerio F."/>
            <person name="Boufleur T.R."/>
            <person name="Ciampi-Guillardi M."/>
            <person name="Sukno S.A."/>
            <person name="Thon M.R."/>
            <person name="Massola Junior N.S."/>
            <person name="Baroncelli R."/>
        </authorList>
    </citation>
    <scope>NUCLEOTIDE SEQUENCE</scope>
    <source>
        <strain evidence="1">LFN0074</strain>
    </source>
</reference>
<proteinExistence type="predicted"/>
<organism evidence="1 2">
    <name type="scientific">Colletotrichum musicola</name>
    <dbReference type="NCBI Taxonomy" id="2175873"/>
    <lineage>
        <taxon>Eukaryota</taxon>
        <taxon>Fungi</taxon>
        <taxon>Dikarya</taxon>
        <taxon>Ascomycota</taxon>
        <taxon>Pezizomycotina</taxon>
        <taxon>Sordariomycetes</taxon>
        <taxon>Hypocreomycetidae</taxon>
        <taxon>Glomerellales</taxon>
        <taxon>Glomerellaceae</taxon>
        <taxon>Colletotrichum</taxon>
        <taxon>Colletotrichum orchidearum species complex</taxon>
    </lineage>
</organism>
<name>A0A8H6NVQ0_9PEZI</name>
<dbReference type="Proteomes" id="UP000639643">
    <property type="component" value="Unassembled WGS sequence"/>
</dbReference>
<sequence length="130" mass="14269">MSEMRCGHLCLFTDVRNNSSLAVANLRERFVDFQAALESGQGQIQIMTDHDRRLPEAQRAVAPGGKLLPVPGALFSGKCRSPFGVWERERSGPRRSQPLGRQSQCRTTRCLKFKTANGGLAVRSAVVTGL</sequence>
<keyword evidence="2" id="KW-1185">Reference proteome</keyword>
<gene>
    <name evidence="1" type="ORF">CMUS01_02221</name>
</gene>
<dbReference type="EMBL" id="WIGM01000044">
    <property type="protein sequence ID" value="KAF6843309.1"/>
    <property type="molecule type" value="Genomic_DNA"/>
</dbReference>